<feature type="compositionally biased region" description="Basic and acidic residues" evidence="1">
    <location>
        <begin position="431"/>
        <end position="455"/>
    </location>
</feature>
<feature type="compositionally biased region" description="Basic residues" evidence="1">
    <location>
        <begin position="139"/>
        <end position="152"/>
    </location>
</feature>
<dbReference type="OrthoDB" id="8963371at2759"/>
<feature type="region of interest" description="Disordered" evidence="1">
    <location>
        <begin position="379"/>
        <end position="570"/>
    </location>
</feature>
<sequence length="625" mass="71551">MVRPHFGPPRLKPRPYGDDDGMGPCDRNYTSNSKGRRDAQGYQGKPAFNWRESRGRGRPPVVKRVPLMGEQRDQRFNNWRSSNQDSFQSYPSKMGPHHNQRRSPPPRQNRSPHMQHHSSSRSPIQGSSGPRGPPFHGHSSGHRSPSPRHPSHPNHSSDRRPASAPSFHGSFRGKRQTGFSHQEQRSRGDPRGNYSPRERPYEPTGHGMKRWNEAGGFSHSHNGEHGPSGSQRSPREIHGRGSCPERWSSEQDSRRQRGPMERQGSRSHSRERAQDVHSHPPPYRSPSWKGGPPSSSSYHKSPQERPVAGPRKRRINDINMPSLDPALEHSNPKYPRRERPQLFHMPRPFGGRPLSLREKSYFAKARQIRAESLMRLRIPPSVRARPPRMGESASRGNFNSVLAIRKKRFQTNPVPLQKLEPRKPRPQQSPPREEGSASKSSKDSESGKEQVESRRSLNTHRSSPIKKGDLVVLSHWPPGPSSTSKDCSPQKEHSPKSKTGQSDRSSDSEGPSNSRTLPEERKRAYVDRRTFSRPFNMMSDRPMRPFRRPGPGPFQRPRFSLGPRKPGPDLSGNFRRPLMESLVPSPFPHQRPVFRKSYNIVSKYRNMRVMRQRPPYNRGPNQQRW</sequence>
<name>A0A672ZV62_9TELE</name>
<feature type="compositionally biased region" description="Low complexity" evidence="1">
    <location>
        <begin position="285"/>
        <end position="297"/>
    </location>
</feature>
<dbReference type="Ensembl" id="ENSSORT00005020693.1">
    <property type="protein sequence ID" value="ENSSORP00005020128.1"/>
    <property type="gene ID" value="ENSSORG00005009814.1"/>
</dbReference>
<feature type="compositionally biased region" description="Basic and acidic residues" evidence="1">
    <location>
        <begin position="517"/>
        <end position="530"/>
    </location>
</feature>
<dbReference type="AlphaFoldDB" id="A0A672ZV62"/>
<evidence type="ECO:0000256" key="1">
    <source>
        <dbReference type="SAM" id="MobiDB-lite"/>
    </source>
</evidence>
<feature type="compositionally biased region" description="Low complexity" evidence="1">
    <location>
        <begin position="120"/>
        <end position="138"/>
    </location>
</feature>
<evidence type="ECO:0000313" key="3">
    <source>
        <dbReference type="Proteomes" id="UP000472271"/>
    </source>
</evidence>
<reference evidence="2" key="2">
    <citation type="submission" date="2025-08" db="UniProtKB">
        <authorList>
            <consortium name="Ensembl"/>
        </authorList>
    </citation>
    <scope>IDENTIFICATION</scope>
</reference>
<evidence type="ECO:0000313" key="2">
    <source>
        <dbReference type="Ensembl" id="ENSSORP00005020128.1"/>
    </source>
</evidence>
<gene>
    <name evidence="2" type="primary">si:ch211-114c12.2</name>
</gene>
<protein>
    <submittedName>
        <fullName evidence="2">Uncharacterized protein</fullName>
    </submittedName>
</protein>
<dbReference type="InParanoid" id="A0A672ZV62"/>
<accession>A0A672ZV62</accession>
<feature type="compositionally biased region" description="Polar residues" evidence="1">
    <location>
        <begin position="497"/>
        <end position="516"/>
    </location>
</feature>
<feature type="compositionally biased region" description="Basic and acidic residues" evidence="1">
    <location>
        <begin position="326"/>
        <end position="341"/>
    </location>
</feature>
<feature type="region of interest" description="Disordered" evidence="1">
    <location>
        <begin position="1"/>
        <end position="354"/>
    </location>
</feature>
<feature type="compositionally biased region" description="Polar residues" evidence="1">
    <location>
        <begin position="76"/>
        <end position="91"/>
    </location>
</feature>
<reference evidence="2" key="3">
    <citation type="submission" date="2025-09" db="UniProtKB">
        <authorList>
            <consortium name="Ensembl"/>
        </authorList>
    </citation>
    <scope>IDENTIFICATION</scope>
</reference>
<organism evidence="2 3">
    <name type="scientific">Sphaeramia orbicularis</name>
    <name type="common">orbiculate cardinalfish</name>
    <dbReference type="NCBI Taxonomy" id="375764"/>
    <lineage>
        <taxon>Eukaryota</taxon>
        <taxon>Metazoa</taxon>
        <taxon>Chordata</taxon>
        <taxon>Craniata</taxon>
        <taxon>Vertebrata</taxon>
        <taxon>Euteleostomi</taxon>
        <taxon>Actinopterygii</taxon>
        <taxon>Neopterygii</taxon>
        <taxon>Teleostei</taxon>
        <taxon>Neoteleostei</taxon>
        <taxon>Acanthomorphata</taxon>
        <taxon>Gobiaria</taxon>
        <taxon>Kurtiformes</taxon>
        <taxon>Apogonoidei</taxon>
        <taxon>Apogonidae</taxon>
        <taxon>Apogoninae</taxon>
        <taxon>Sphaeramia</taxon>
    </lineage>
</organism>
<reference evidence="2" key="1">
    <citation type="submission" date="2019-06" db="EMBL/GenBank/DDBJ databases">
        <authorList>
            <consortium name="Wellcome Sanger Institute Data Sharing"/>
        </authorList>
    </citation>
    <scope>NUCLEOTIDE SEQUENCE [LARGE SCALE GENOMIC DNA]</scope>
</reference>
<keyword evidence="3" id="KW-1185">Reference proteome</keyword>
<dbReference type="FunCoup" id="A0A672ZV62">
    <property type="interactions" value="81"/>
</dbReference>
<feature type="compositionally biased region" description="Basic and acidic residues" evidence="1">
    <location>
        <begin position="247"/>
        <end position="278"/>
    </location>
</feature>
<feature type="compositionally biased region" description="Basic and acidic residues" evidence="1">
    <location>
        <begin position="182"/>
        <end position="201"/>
    </location>
</feature>
<dbReference type="Proteomes" id="UP000472271">
    <property type="component" value="Chromosome 14"/>
</dbReference>
<proteinExistence type="predicted"/>